<accession>A0A8K0XPG8</accession>
<proteinExistence type="predicted"/>
<name>A0A8K0XPG8_9AGAR</name>
<dbReference type="OrthoDB" id="2788229at2759"/>
<evidence type="ECO:0000313" key="2">
    <source>
        <dbReference type="Proteomes" id="UP000813824"/>
    </source>
</evidence>
<organism evidence="1 2">
    <name type="scientific">Cristinia sonorae</name>
    <dbReference type="NCBI Taxonomy" id="1940300"/>
    <lineage>
        <taxon>Eukaryota</taxon>
        <taxon>Fungi</taxon>
        <taxon>Dikarya</taxon>
        <taxon>Basidiomycota</taxon>
        <taxon>Agaricomycotina</taxon>
        <taxon>Agaricomycetes</taxon>
        <taxon>Agaricomycetidae</taxon>
        <taxon>Agaricales</taxon>
        <taxon>Pleurotineae</taxon>
        <taxon>Stephanosporaceae</taxon>
        <taxon>Cristinia</taxon>
    </lineage>
</organism>
<evidence type="ECO:0000313" key="1">
    <source>
        <dbReference type="EMBL" id="KAH8099926.1"/>
    </source>
</evidence>
<comment type="caution">
    <text evidence="1">The sequence shown here is derived from an EMBL/GenBank/DDBJ whole genome shotgun (WGS) entry which is preliminary data.</text>
</comment>
<gene>
    <name evidence="1" type="ORF">BXZ70DRAFT_893822</name>
</gene>
<dbReference type="Proteomes" id="UP000813824">
    <property type="component" value="Unassembled WGS sequence"/>
</dbReference>
<evidence type="ECO:0008006" key="3">
    <source>
        <dbReference type="Google" id="ProtNLM"/>
    </source>
</evidence>
<dbReference type="AlphaFoldDB" id="A0A8K0XPG8"/>
<dbReference type="InterPro" id="IPR032675">
    <property type="entry name" value="LRR_dom_sf"/>
</dbReference>
<dbReference type="SUPFAM" id="SSF52047">
    <property type="entry name" value="RNI-like"/>
    <property type="match status" value="1"/>
</dbReference>
<dbReference type="EMBL" id="JAEVFJ010000017">
    <property type="protein sequence ID" value="KAH8099926.1"/>
    <property type="molecule type" value="Genomic_DNA"/>
</dbReference>
<reference evidence="1" key="1">
    <citation type="journal article" date="2021" name="New Phytol.">
        <title>Evolutionary innovations through gain and loss of genes in the ectomycorrhizal Boletales.</title>
        <authorList>
            <person name="Wu G."/>
            <person name="Miyauchi S."/>
            <person name="Morin E."/>
            <person name="Kuo A."/>
            <person name="Drula E."/>
            <person name="Varga T."/>
            <person name="Kohler A."/>
            <person name="Feng B."/>
            <person name="Cao Y."/>
            <person name="Lipzen A."/>
            <person name="Daum C."/>
            <person name="Hundley H."/>
            <person name="Pangilinan J."/>
            <person name="Johnson J."/>
            <person name="Barry K."/>
            <person name="LaButti K."/>
            <person name="Ng V."/>
            <person name="Ahrendt S."/>
            <person name="Min B."/>
            <person name="Choi I.G."/>
            <person name="Park H."/>
            <person name="Plett J.M."/>
            <person name="Magnuson J."/>
            <person name="Spatafora J.W."/>
            <person name="Nagy L.G."/>
            <person name="Henrissat B."/>
            <person name="Grigoriev I.V."/>
            <person name="Yang Z.L."/>
            <person name="Xu J."/>
            <person name="Martin F.M."/>
        </authorList>
    </citation>
    <scope>NUCLEOTIDE SEQUENCE</scope>
    <source>
        <strain evidence="1">KKN 215</strain>
    </source>
</reference>
<keyword evidence="2" id="KW-1185">Reference proteome</keyword>
<sequence>MRFLPAEVRDLVIDQLQADPLALKACSLTCRSWLPRARHHLFKSVKVDRSTCGETFKSMLDGSPSIAYCIRDLEFSGKKTECWWSGNANTVGRWPTLGQRMQRHMAPDAQDIEDWLRRILPQTKTALHRVKRLTLTSFPVSGMVAKLIRPYFCEVTELVINGCLATSFNDFVELRDALPLLRSLRVIDARWLPTSPLVDLPSFLPHSAISTMEFSRKVNIVTVFDWMIRQGRSLHLTSLSCYVTCHAAAKALKIMLETLGSNLQHLGIGFSEVRDPTEVLKSSDLTLKPCTGLRSIRISCATTERFSTYRISLSWILHILSSVTSPTIKEVIFSIPQRDISALYLDGLISVFSHKRYRSLQRLVFDVELQAEDILQEKDIRTRLSVLGRSLKFNVVYR</sequence>
<dbReference type="Gene3D" id="3.80.10.10">
    <property type="entry name" value="Ribonuclease Inhibitor"/>
    <property type="match status" value="1"/>
</dbReference>
<protein>
    <recommendedName>
        <fullName evidence="3">F-box domain-containing protein</fullName>
    </recommendedName>
</protein>